<protein>
    <recommendedName>
        <fullName evidence="7">Solute carrier family 40 member</fullName>
    </recommendedName>
</protein>
<comment type="caution">
    <text evidence="7">Lacks conserved residue(s) required for the propagation of feature annotation.</text>
</comment>
<dbReference type="RefSeq" id="XP_003144880.2">
    <property type="nucleotide sequence ID" value="XM_003144832.2"/>
</dbReference>
<comment type="similarity">
    <text evidence="2 7">Belongs to the ferroportin (FP) (TC 2.A.100) family. SLC40A subfamily.</text>
</comment>
<dbReference type="GO" id="GO:0016020">
    <property type="term" value="C:membrane"/>
    <property type="evidence" value="ECO:0007669"/>
    <property type="project" value="UniProtKB-SubCell"/>
</dbReference>
<dbReference type="GO" id="GO:0005381">
    <property type="term" value="F:iron ion transmembrane transporter activity"/>
    <property type="evidence" value="ECO:0007669"/>
    <property type="project" value="UniProtKB-UniRule"/>
</dbReference>
<dbReference type="KEGG" id="loa:LOAG_09304"/>
<evidence type="ECO:0000256" key="1">
    <source>
        <dbReference type="ARBA" id="ARBA00004141"/>
    </source>
</evidence>
<evidence type="ECO:0000256" key="2">
    <source>
        <dbReference type="ARBA" id="ARBA00006279"/>
    </source>
</evidence>
<sequence>MAFTKDWIVVITKKDQLSLSAANAWMKTIDLSSSIVSPFTAGYIINTISYRFACGIFVGWNLLSVFVEAYIIIKVYNTVPELTTRESLSTPDEQTKIKCCKKCPCFIQYTIGKWFTLFYIYYQQNVFLAAFGLTLLYMTVLGFDGIAIGYAKSQGLSALWLGILRSTGAAFGIIGAYLYSLIEIHSSARKSGLIGLIAQHLALYICIVSIWLPGSPFDPLTYFREITFAIWWQQLKDSFTFITNKNQSETGSNNIDWSTWTSNGHSIISVFTLLVGIATARLGLYMADLSISQIMQDTVPERERNTVFGVQDSIAHFFSVLKDVMTIIVPDPKTFGILIIISVLFVFSGFLSFCCYLLTVNSDLKFGTIEKLSQLK</sequence>
<dbReference type="GeneID" id="9946742"/>
<evidence type="ECO:0000256" key="3">
    <source>
        <dbReference type="ARBA" id="ARBA00022448"/>
    </source>
</evidence>
<keyword evidence="7" id="KW-0406">Ion transport</keyword>
<feature type="transmembrane region" description="Helical" evidence="7">
    <location>
        <begin position="157"/>
        <end position="179"/>
    </location>
</feature>
<organism evidence="8">
    <name type="scientific">Loa loa</name>
    <name type="common">Eye worm</name>
    <name type="synonym">Filaria loa</name>
    <dbReference type="NCBI Taxonomy" id="7209"/>
    <lineage>
        <taxon>Eukaryota</taxon>
        <taxon>Metazoa</taxon>
        <taxon>Ecdysozoa</taxon>
        <taxon>Nematoda</taxon>
        <taxon>Chromadorea</taxon>
        <taxon>Rhabditida</taxon>
        <taxon>Spirurina</taxon>
        <taxon>Spiruromorpha</taxon>
        <taxon>Filarioidea</taxon>
        <taxon>Onchocercidae</taxon>
        <taxon>Loa</taxon>
    </lineage>
</organism>
<reference evidence="8" key="1">
    <citation type="submission" date="2012-04" db="EMBL/GenBank/DDBJ databases">
        <title>The Genome Sequence of Loa loa.</title>
        <authorList>
            <consortium name="The Broad Institute Genome Sequencing Platform"/>
            <consortium name="Broad Institute Genome Sequencing Center for Infectious Disease"/>
            <person name="Nutman T.B."/>
            <person name="Fink D.L."/>
            <person name="Russ C."/>
            <person name="Young S."/>
            <person name="Zeng Q."/>
            <person name="Gargeya S."/>
            <person name="Alvarado L."/>
            <person name="Berlin A."/>
            <person name="Chapman S.B."/>
            <person name="Chen Z."/>
            <person name="Freedman E."/>
            <person name="Gellesch M."/>
            <person name="Goldberg J."/>
            <person name="Griggs A."/>
            <person name="Gujja S."/>
            <person name="Heilman E.R."/>
            <person name="Heiman D."/>
            <person name="Howarth C."/>
            <person name="Mehta T."/>
            <person name="Neiman D."/>
            <person name="Pearson M."/>
            <person name="Roberts A."/>
            <person name="Saif S."/>
            <person name="Shea T."/>
            <person name="Shenoy N."/>
            <person name="Sisk P."/>
            <person name="Stolte C."/>
            <person name="Sykes S."/>
            <person name="White J."/>
            <person name="Yandava C."/>
            <person name="Haas B."/>
            <person name="Henn M.R."/>
            <person name="Nusbaum C."/>
            <person name="Birren B."/>
        </authorList>
    </citation>
    <scope>NUCLEOTIDE SEQUENCE [LARGE SCALE GENOMIC DNA]</scope>
</reference>
<keyword evidence="3 7" id="KW-0813">Transport</keyword>
<feature type="transmembrane region" description="Helical" evidence="7">
    <location>
        <begin position="126"/>
        <end position="151"/>
    </location>
</feature>
<feature type="transmembrane region" description="Helical" evidence="7">
    <location>
        <begin position="191"/>
        <end position="212"/>
    </location>
</feature>
<dbReference type="AlphaFoldDB" id="A0A1S0TS53"/>
<evidence type="ECO:0000313" key="8">
    <source>
        <dbReference type="EMBL" id="EFO19189.2"/>
    </source>
</evidence>
<comment type="subcellular location">
    <subcellularLocation>
        <location evidence="1 7">Membrane</location>
        <topology evidence="1 7">Multi-pass membrane protein</topology>
    </subcellularLocation>
</comment>
<evidence type="ECO:0000256" key="7">
    <source>
        <dbReference type="RuleBase" id="RU365065"/>
    </source>
</evidence>
<gene>
    <name evidence="8" type="ORF">LOAG_09304</name>
</gene>
<feature type="transmembrane region" description="Helical" evidence="7">
    <location>
        <begin position="267"/>
        <end position="287"/>
    </location>
</feature>
<comment type="function">
    <text evidence="7">May be involved in iron transport and iron homeostasis.</text>
</comment>
<dbReference type="Gene3D" id="1.20.1250.20">
    <property type="entry name" value="MFS general substrate transporter like domains"/>
    <property type="match status" value="1"/>
</dbReference>
<dbReference type="OMA" id="WIVVITK"/>
<dbReference type="SUPFAM" id="SSF103473">
    <property type="entry name" value="MFS general substrate transporter"/>
    <property type="match status" value="1"/>
</dbReference>
<dbReference type="OrthoDB" id="648861at2759"/>
<dbReference type="InterPro" id="IPR009716">
    <property type="entry name" value="Ferroportin-1"/>
</dbReference>
<evidence type="ECO:0000256" key="6">
    <source>
        <dbReference type="ARBA" id="ARBA00023136"/>
    </source>
</evidence>
<keyword evidence="6 7" id="KW-0472">Membrane</keyword>
<evidence type="ECO:0000256" key="4">
    <source>
        <dbReference type="ARBA" id="ARBA00022692"/>
    </source>
</evidence>
<name>A0A1S0TS53_LOALO</name>
<feature type="transmembrane region" description="Helical" evidence="7">
    <location>
        <begin position="335"/>
        <end position="359"/>
    </location>
</feature>
<keyword evidence="4 7" id="KW-0812">Transmembrane</keyword>
<dbReference type="CTD" id="9946742"/>
<dbReference type="EMBL" id="JH712211">
    <property type="protein sequence ID" value="EFO19189.2"/>
    <property type="molecule type" value="Genomic_DNA"/>
</dbReference>
<keyword evidence="5 7" id="KW-1133">Transmembrane helix</keyword>
<dbReference type="FunCoup" id="A0A1S0TS53">
    <property type="interactions" value="100"/>
</dbReference>
<dbReference type="PANTHER" id="PTHR11660">
    <property type="entry name" value="SOLUTE CARRIER FAMILY 40 MEMBER"/>
    <property type="match status" value="1"/>
</dbReference>
<proteinExistence type="inferred from homology"/>
<dbReference type="PANTHER" id="PTHR11660:SF57">
    <property type="entry name" value="SOLUTE CARRIER FAMILY 40 MEMBER"/>
    <property type="match status" value="1"/>
</dbReference>
<evidence type="ECO:0000256" key="5">
    <source>
        <dbReference type="ARBA" id="ARBA00022989"/>
    </source>
</evidence>
<dbReference type="Pfam" id="PF06963">
    <property type="entry name" value="FPN1"/>
    <property type="match status" value="1"/>
</dbReference>
<accession>A0A1S0TS53</accession>
<dbReference type="InterPro" id="IPR036259">
    <property type="entry name" value="MFS_trans_sf"/>
</dbReference>
<dbReference type="InParanoid" id="A0A1S0TS53"/>
<feature type="transmembrane region" description="Helical" evidence="7">
    <location>
        <begin position="48"/>
        <end position="73"/>
    </location>
</feature>